<dbReference type="InterPro" id="IPR013762">
    <property type="entry name" value="Integrase-like_cat_sf"/>
</dbReference>
<dbReference type="GO" id="GO:0015074">
    <property type="term" value="P:DNA integration"/>
    <property type="evidence" value="ECO:0007669"/>
    <property type="project" value="InterPro"/>
</dbReference>
<name>A0A0F9NFM9_9ZZZZ</name>
<protein>
    <recommendedName>
        <fullName evidence="3">Tyr recombinase domain-containing protein</fullName>
    </recommendedName>
</protein>
<dbReference type="InterPro" id="IPR011010">
    <property type="entry name" value="DNA_brk_join_enz"/>
</dbReference>
<dbReference type="AlphaFoldDB" id="A0A0F9NFM9"/>
<evidence type="ECO:0000256" key="1">
    <source>
        <dbReference type="ARBA" id="ARBA00023125"/>
    </source>
</evidence>
<evidence type="ECO:0000259" key="3">
    <source>
        <dbReference type="PROSITE" id="PS51898"/>
    </source>
</evidence>
<feature type="domain" description="Tyr recombinase" evidence="3">
    <location>
        <begin position="105"/>
        <end position="306"/>
    </location>
</feature>
<dbReference type="SUPFAM" id="SSF56349">
    <property type="entry name" value="DNA breaking-rejoining enzymes"/>
    <property type="match status" value="1"/>
</dbReference>
<dbReference type="GO" id="GO:0003677">
    <property type="term" value="F:DNA binding"/>
    <property type="evidence" value="ECO:0007669"/>
    <property type="project" value="UniProtKB-KW"/>
</dbReference>
<dbReference type="Pfam" id="PF00589">
    <property type="entry name" value="Phage_integrase"/>
    <property type="match status" value="1"/>
</dbReference>
<keyword evidence="2" id="KW-0233">DNA recombination</keyword>
<evidence type="ECO:0000313" key="4">
    <source>
        <dbReference type="EMBL" id="KKM80197.1"/>
    </source>
</evidence>
<keyword evidence="1" id="KW-0238">DNA-binding</keyword>
<dbReference type="Gene3D" id="1.10.443.10">
    <property type="entry name" value="Intergrase catalytic core"/>
    <property type="match status" value="1"/>
</dbReference>
<dbReference type="InterPro" id="IPR002104">
    <property type="entry name" value="Integrase_catalytic"/>
</dbReference>
<dbReference type="InterPro" id="IPR050090">
    <property type="entry name" value="Tyrosine_recombinase_XerCD"/>
</dbReference>
<comment type="caution">
    <text evidence="4">The sequence shown here is derived from an EMBL/GenBank/DDBJ whole genome shotgun (WGS) entry which is preliminary data.</text>
</comment>
<dbReference type="GO" id="GO:0006310">
    <property type="term" value="P:DNA recombination"/>
    <property type="evidence" value="ECO:0007669"/>
    <property type="project" value="UniProtKB-KW"/>
</dbReference>
<dbReference type="PANTHER" id="PTHR30349">
    <property type="entry name" value="PHAGE INTEGRASE-RELATED"/>
    <property type="match status" value="1"/>
</dbReference>
<accession>A0A0F9NFM9</accession>
<gene>
    <name evidence="4" type="ORF">LCGC14_1342300</name>
</gene>
<proteinExistence type="predicted"/>
<organism evidence="4">
    <name type="scientific">marine sediment metagenome</name>
    <dbReference type="NCBI Taxonomy" id="412755"/>
    <lineage>
        <taxon>unclassified sequences</taxon>
        <taxon>metagenomes</taxon>
        <taxon>ecological metagenomes</taxon>
    </lineage>
</organism>
<reference evidence="4" key="1">
    <citation type="journal article" date="2015" name="Nature">
        <title>Complex archaea that bridge the gap between prokaryotes and eukaryotes.</title>
        <authorList>
            <person name="Spang A."/>
            <person name="Saw J.H."/>
            <person name="Jorgensen S.L."/>
            <person name="Zaremba-Niedzwiedzka K."/>
            <person name="Martijn J."/>
            <person name="Lind A.E."/>
            <person name="van Eijk R."/>
            <person name="Schleper C."/>
            <person name="Guy L."/>
            <person name="Ettema T.J."/>
        </authorList>
    </citation>
    <scope>NUCLEOTIDE SEQUENCE</scope>
</reference>
<evidence type="ECO:0000256" key="2">
    <source>
        <dbReference type="ARBA" id="ARBA00023172"/>
    </source>
</evidence>
<dbReference type="EMBL" id="LAZR01008219">
    <property type="protein sequence ID" value="KKM80197.1"/>
    <property type="molecule type" value="Genomic_DNA"/>
</dbReference>
<dbReference type="PROSITE" id="PS51898">
    <property type="entry name" value="TYR_RECOMBINASE"/>
    <property type="match status" value="1"/>
</dbReference>
<sequence length="326" mass="38756">MKRPFRSCLAKQFEEFVYSKRASQRWCQSYEENLHYFDNYCADRFPNASALTEKMLEWCNERPTENGNSCKYRITVISNFVKYAQKKGWTEIATPKVPSNKPCTYVPHAFTKEELIRFFQTCDRHVIDTFNYQDYIISKLNKLELPVYYRLLLSTGMRTNEARWLKRSDVNLVEGVININQSKGTNQHRVALHASMLRLLKRYDEHMAKVMPNRTCFFPNKNDCFHRPAWAGYHFRIIWKEVSKKPARPYDLRSHYAVVNVTRWKDLGFELHDKLLYLSRTMGHRHVQSTYGYFNLSPALADKIKSLTEESFNNLIPKLPDYEQEK</sequence>
<dbReference type="PANTHER" id="PTHR30349:SF41">
    <property type="entry name" value="INTEGRASE_RECOMBINASE PROTEIN MJ0367-RELATED"/>
    <property type="match status" value="1"/>
</dbReference>